<dbReference type="EMBL" id="UZAN01065422">
    <property type="protein sequence ID" value="VDP93958.1"/>
    <property type="molecule type" value="Genomic_DNA"/>
</dbReference>
<feature type="compositionally biased region" description="Polar residues" evidence="1">
    <location>
        <begin position="33"/>
        <end position="43"/>
    </location>
</feature>
<reference evidence="4" key="1">
    <citation type="submission" date="2016-06" db="UniProtKB">
        <authorList>
            <consortium name="WormBaseParasite"/>
        </authorList>
    </citation>
    <scope>IDENTIFICATION</scope>
</reference>
<proteinExistence type="predicted"/>
<name>A0A183BBV1_9TREM</name>
<reference evidence="2 3" key="2">
    <citation type="submission" date="2018-11" db="EMBL/GenBank/DDBJ databases">
        <authorList>
            <consortium name="Pathogen Informatics"/>
        </authorList>
    </citation>
    <scope>NUCLEOTIDE SEQUENCE [LARGE SCALE GENOMIC DNA]</scope>
    <source>
        <strain evidence="2 3">Egypt</strain>
    </source>
</reference>
<feature type="region of interest" description="Disordered" evidence="1">
    <location>
        <begin position="122"/>
        <end position="186"/>
    </location>
</feature>
<protein>
    <submittedName>
        <fullName evidence="4">BAT2_N domain-containing protein</fullName>
    </submittedName>
</protein>
<feature type="compositionally biased region" description="Polar residues" evidence="1">
    <location>
        <begin position="160"/>
        <end position="172"/>
    </location>
</feature>
<dbReference type="Proteomes" id="UP000272942">
    <property type="component" value="Unassembled WGS sequence"/>
</dbReference>
<organism evidence="4">
    <name type="scientific">Echinostoma caproni</name>
    <dbReference type="NCBI Taxonomy" id="27848"/>
    <lineage>
        <taxon>Eukaryota</taxon>
        <taxon>Metazoa</taxon>
        <taxon>Spiralia</taxon>
        <taxon>Lophotrochozoa</taxon>
        <taxon>Platyhelminthes</taxon>
        <taxon>Trematoda</taxon>
        <taxon>Digenea</taxon>
        <taxon>Plagiorchiida</taxon>
        <taxon>Echinostomata</taxon>
        <taxon>Echinostomatoidea</taxon>
        <taxon>Echinostomatidae</taxon>
        <taxon>Echinostoma</taxon>
    </lineage>
</organism>
<evidence type="ECO:0000256" key="1">
    <source>
        <dbReference type="SAM" id="MobiDB-lite"/>
    </source>
</evidence>
<feature type="compositionally biased region" description="Basic residues" evidence="1">
    <location>
        <begin position="20"/>
        <end position="30"/>
    </location>
</feature>
<keyword evidence="3" id="KW-1185">Reference proteome</keyword>
<dbReference type="AlphaFoldDB" id="A0A183BBV1"/>
<sequence>MADPRAGLCTRDGEEQGDRKGHHQGSHRKGLSGTVSSQETGTPMQAELRSGGFLDSLEVETVGTSRTETGKEARNQGEIPQAFNGWGATNGADGRAPIVKFNRNQTSLPIVPLRAVTAVGRPFSATPKAKKHTQVGPRVQPKQEKLLTPPTKIVDLTLTPIATTRSSQTPEYRNTEIGAQRQSPEL</sequence>
<evidence type="ECO:0000313" key="2">
    <source>
        <dbReference type="EMBL" id="VDP93958.1"/>
    </source>
</evidence>
<feature type="region of interest" description="Disordered" evidence="1">
    <location>
        <begin position="1"/>
        <end position="90"/>
    </location>
</feature>
<dbReference type="WBParaSite" id="ECPE_0001672901-mRNA-1">
    <property type="protein sequence ID" value="ECPE_0001672901-mRNA-1"/>
    <property type="gene ID" value="ECPE_0001672901"/>
</dbReference>
<gene>
    <name evidence="2" type="ORF">ECPE_LOCUS16686</name>
</gene>
<accession>A0A183BBV1</accession>
<evidence type="ECO:0000313" key="4">
    <source>
        <dbReference type="WBParaSite" id="ECPE_0001672901-mRNA-1"/>
    </source>
</evidence>
<evidence type="ECO:0000313" key="3">
    <source>
        <dbReference type="Proteomes" id="UP000272942"/>
    </source>
</evidence>